<gene>
    <name evidence="1" type="ORF">CGI_10028524</name>
</gene>
<reference evidence="1" key="1">
    <citation type="journal article" date="2012" name="Nature">
        <title>The oyster genome reveals stress adaptation and complexity of shell formation.</title>
        <authorList>
            <person name="Zhang G."/>
            <person name="Fang X."/>
            <person name="Guo X."/>
            <person name="Li L."/>
            <person name="Luo R."/>
            <person name="Xu F."/>
            <person name="Yang P."/>
            <person name="Zhang L."/>
            <person name="Wang X."/>
            <person name="Qi H."/>
            <person name="Xiong Z."/>
            <person name="Que H."/>
            <person name="Xie Y."/>
            <person name="Holland P.W."/>
            <person name="Paps J."/>
            <person name="Zhu Y."/>
            <person name="Wu F."/>
            <person name="Chen Y."/>
            <person name="Wang J."/>
            <person name="Peng C."/>
            <person name="Meng J."/>
            <person name="Yang L."/>
            <person name="Liu J."/>
            <person name="Wen B."/>
            <person name="Zhang N."/>
            <person name="Huang Z."/>
            <person name="Zhu Q."/>
            <person name="Feng Y."/>
            <person name="Mount A."/>
            <person name="Hedgecock D."/>
            <person name="Xu Z."/>
            <person name="Liu Y."/>
            <person name="Domazet-Loso T."/>
            <person name="Du Y."/>
            <person name="Sun X."/>
            <person name="Zhang S."/>
            <person name="Liu B."/>
            <person name="Cheng P."/>
            <person name="Jiang X."/>
            <person name="Li J."/>
            <person name="Fan D."/>
            <person name="Wang W."/>
            <person name="Fu W."/>
            <person name="Wang T."/>
            <person name="Wang B."/>
            <person name="Zhang J."/>
            <person name="Peng Z."/>
            <person name="Li Y."/>
            <person name="Li N."/>
            <person name="Wang J."/>
            <person name="Chen M."/>
            <person name="He Y."/>
            <person name="Tan F."/>
            <person name="Song X."/>
            <person name="Zheng Q."/>
            <person name="Huang R."/>
            <person name="Yang H."/>
            <person name="Du X."/>
            <person name="Chen L."/>
            <person name="Yang M."/>
            <person name="Gaffney P.M."/>
            <person name="Wang S."/>
            <person name="Luo L."/>
            <person name="She Z."/>
            <person name="Ming Y."/>
            <person name="Huang W."/>
            <person name="Zhang S."/>
            <person name="Huang B."/>
            <person name="Zhang Y."/>
            <person name="Qu T."/>
            <person name="Ni P."/>
            <person name="Miao G."/>
            <person name="Wang J."/>
            <person name="Wang Q."/>
            <person name="Steinberg C.E."/>
            <person name="Wang H."/>
            <person name="Li N."/>
            <person name="Qian L."/>
            <person name="Zhang G."/>
            <person name="Li Y."/>
            <person name="Yang H."/>
            <person name="Liu X."/>
            <person name="Wang J."/>
            <person name="Yin Y."/>
            <person name="Wang J."/>
        </authorList>
    </citation>
    <scope>NUCLEOTIDE SEQUENCE [LARGE SCALE GENOMIC DNA]</scope>
    <source>
        <strain evidence="1">05x7-T-G4-1.051#20</strain>
    </source>
</reference>
<dbReference type="InParanoid" id="K1QI46"/>
<name>K1QI46_MAGGI</name>
<protein>
    <submittedName>
        <fullName evidence="1">Uncharacterized protein</fullName>
    </submittedName>
</protein>
<dbReference type="EMBL" id="JH817484">
    <property type="protein sequence ID" value="EKC30849.1"/>
    <property type="molecule type" value="Genomic_DNA"/>
</dbReference>
<organism evidence="1">
    <name type="scientific">Magallana gigas</name>
    <name type="common">Pacific oyster</name>
    <name type="synonym">Crassostrea gigas</name>
    <dbReference type="NCBI Taxonomy" id="29159"/>
    <lineage>
        <taxon>Eukaryota</taxon>
        <taxon>Metazoa</taxon>
        <taxon>Spiralia</taxon>
        <taxon>Lophotrochozoa</taxon>
        <taxon>Mollusca</taxon>
        <taxon>Bivalvia</taxon>
        <taxon>Autobranchia</taxon>
        <taxon>Pteriomorphia</taxon>
        <taxon>Ostreida</taxon>
        <taxon>Ostreoidea</taxon>
        <taxon>Ostreidae</taxon>
        <taxon>Magallana</taxon>
    </lineage>
</organism>
<dbReference type="HOGENOM" id="CLU_1190845_0_0_1"/>
<proteinExistence type="predicted"/>
<dbReference type="AlphaFoldDB" id="K1QI46"/>
<accession>K1QI46</accession>
<sequence>MDRVQFRNENYMNEEEYTLNLENDEDDEYILNLEEDEDTLHQEKEDVMIQECNEVQSDSSSDVPHTSEVDTRELMRIILTLKRFQQPYVDGHQSIERETEISYNKGLLPEEVGFSAVAENILNEVPEQMENENLGLLIKDPNNPGKFDSVFVDKIRERQAIILAETSKKTAMTLPNSILGCVELASSSGLRLRKSGDDKKPPLNKLNVDAVRGYITHYCTIKTVGRTLRHRLY</sequence>
<evidence type="ECO:0000313" key="1">
    <source>
        <dbReference type="EMBL" id="EKC30849.1"/>
    </source>
</evidence>